<name>A0A0R1V3V9_9LACO</name>
<dbReference type="EMBL" id="AZFS01000007">
    <property type="protein sequence ID" value="KRL98131.1"/>
    <property type="molecule type" value="Genomic_DNA"/>
</dbReference>
<feature type="transmembrane region" description="Helical" evidence="1">
    <location>
        <begin position="36"/>
        <end position="56"/>
    </location>
</feature>
<sequence length="177" mass="19567">MLIEIVFSLGALVAVGGLVGLFVAKAKRRGLRPAMAIIISGAGLVIIAALLNVLLFKTYDHVQVKKDQYYEIVSLTANMNASLASSHARNQPVTPNAKKASKNVTYLIKHTDQATSSLRLAQAAQQQLTTHKHPDVTLIKRNYRLILDDYFKDTVRPGAVAQRLSHHAYRQATKMHR</sequence>
<protein>
    <submittedName>
        <fullName evidence="2">Uncharacterized protein</fullName>
    </submittedName>
</protein>
<keyword evidence="1" id="KW-0472">Membrane</keyword>
<dbReference type="RefSeq" id="WP_235806821.1">
    <property type="nucleotide sequence ID" value="NZ_AZFS01000007.1"/>
</dbReference>
<reference evidence="2 3" key="1">
    <citation type="journal article" date="2015" name="Genome Announc.">
        <title>Expanding the biotechnology potential of lactobacilli through comparative genomics of 213 strains and associated genera.</title>
        <authorList>
            <person name="Sun Z."/>
            <person name="Harris H.M."/>
            <person name="McCann A."/>
            <person name="Guo C."/>
            <person name="Argimon S."/>
            <person name="Zhang W."/>
            <person name="Yang X."/>
            <person name="Jeffery I.B."/>
            <person name="Cooney J.C."/>
            <person name="Kagawa T.F."/>
            <person name="Liu W."/>
            <person name="Song Y."/>
            <person name="Salvetti E."/>
            <person name="Wrobel A."/>
            <person name="Rasinkangas P."/>
            <person name="Parkhill J."/>
            <person name="Rea M.C."/>
            <person name="O'Sullivan O."/>
            <person name="Ritari J."/>
            <person name="Douillard F.P."/>
            <person name="Paul Ross R."/>
            <person name="Yang R."/>
            <person name="Briner A.E."/>
            <person name="Felis G.E."/>
            <person name="de Vos W.M."/>
            <person name="Barrangou R."/>
            <person name="Klaenhammer T.R."/>
            <person name="Caufield P.W."/>
            <person name="Cui Y."/>
            <person name="Zhang H."/>
            <person name="O'Toole P.W."/>
        </authorList>
    </citation>
    <scope>NUCLEOTIDE SEQUENCE [LARGE SCALE GENOMIC DNA]</scope>
    <source>
        <strain evidence="2 3">DSM 16381</strain>
    </source>
</reference>
<keyword evidence="3" id="KW-1185">Reference proteome</keyword>
<dbReference type="AlphaFoldDB" id="A0A0R1V3V9"/>
<comment type="caution">
    <text evidence="2">The sequence shown here is derived from an EMBL/GenBank/DDBJ whole genome shotgun (WGS) entry which is preliminary data.</text>
</comment>
<organism evidence="2 3">
    <name type="scientific">Levilactobacillus hammesii DSM 16381</name>
    <dbReference type="NCBI Taxonomy" id="1423753"/>
    <lineage>
        <taxon>Bacteria</taxon>
        <taxon>Bacillati</taxon>
        <taxon>Bacillota</taxon>
        <taxon>Bacilli</taxon>
        <taxon>Lactobacillales</taxon>
        <taxon>Lactobacillaceae</taxon>
        <taxon>Levilactobacillus</taxon>
    </lineage>
</organism>
<dbReference type="Proteomes" id="UP000051580">
    <property type="component" value="Unassembled WGS sequence"/>
</dbReference>
<keyword evidence="1" id="KW-0812">Transmembrane</keyword>
<keyword evidence="1" id="KW-1133">Transmembrane helix</keyword>
<proteinExistence type="predicted"/>
<dbReference type="PATRIC" id="fig|1423753.3.peg.153"/>
<gene>
    <name evidence="2" type="ORF">FD28_GL000147</name>
</gene>
<accession>A0A0R1V3V9</accession>
<feature type="transmembrane region" description="Helical" evidence="1">
    <location>
        <begin position="6"/>
        <end position="24"/>
    </location>
</feature>
<evidence type="ECO:0000313" key="2">
    <source>
        <dbReference type="EMBL" id="KRL98131.1"/>
    </source>
</evidence>
<evidence type="ECO:0000256" key="1">
    <source>
        <dbReference type="SAM" id="Phobius"/>
    </source>
</evidence>
<evidence type="ECO:0000313" key="3">
    <source>
        <dbReference type="Proteomes" id="UP000051580"/>
    </source>
</evidence>